<feature type="compositionally biased region" description="Low complexity" evidence="1">
    <location>
        <begin position="47"/>
        <end position="58"/>
    </location>
</feature>
<dbReference type="PROSITE" id="PS50003">
    <property type="entry name" value="PH_DOMAIN"/>
    <property type="match status" value="2"/>
</dbReference>
<dbReference type="InterPro" id="IPR051647">
    <property type="entry name" value="Mediator_comp_sub12"/>
</dbReference>
<accession>A0A0C9N8X1</accession>
<dbReference type="InterPro" id="IPR053800">
    <property type="entry name" value="Thc1_RRM"/>
</dbReference>
<feature type="compositionally biased region" description="Acidic residues" evidence="1">
    <location>
        <begin position="656"/>
        <end position="666"/>
    </location>
</feature>
<dbReference type="InterPro" id="IPR058155">
    <property type="entry name" value="Skg3/CAF120-like_PH"/>
</dbReference>
<feature type="domain" description="PH" evidence="2">
    <location>
        <begin position="134"/>
        <end position="243"/>
    </location>
</feature>
<evidence type="ECO:0000259" key="2">
    <source>
        <dbReference type="PROSITE" id="PS50003"/>
    </source>
</evidence>
<gene>
    <name evidence="3" type="ORF">MAM1_0483d10700</name>
</gene>
<evidence type="ECO:0000256" key="1">
    <source>
        <dbReference type="SAM" id="MobiDB-lite"/>
    </source>
</evidence>
<feature type="region of interest" description="Disordered" evidence="1">
    <location>
        <begin position="1"/>
        <end position="89"/>
    </location>
</feature>
<dbReference type="InterPro" id="IPR001849">
    <property type="entry name" value="PH_domain"/>
</dbReference>
<organism evidence="3">
    <name type="scientific">Mucor ambiguus</name>
    <dbReference type="NCBI Taxonomy" id="91626"/>
    <lineage>
        <taxon>Eukaryota</taxon>
        <taxon>Fungi</taxon>
        <taxon>Fungi incertae sedis</taxon>
        <taxon>Mucoromycota</taxon>
        <taxon>Mucoromycotina</taxon>
        <taxon>Mucoromycetes</taxon>
        <taxon>Mucorales</taxon>
        <taxon>Mucorineae</taxon>
        <taxon>Mucoraceae</taxon>
        <taxon>Mucor</taxon>
    </lineage>
</organism>
<name>A0A0C9N8X1_9FUNG</name>
<feature type="region of interest" description="Disordered" evidence="1">
    <location>
        <begin position="461"/>
        <end position="731"/>
    </location>
</feature>
<dbReference type="STRING" id="91626.A0A0C9N8X1"/>
<dbReference type="GO" id="GO:0016592">
    <property type="term" value="C:mediator complex"/>
    <property type="evidence" value="ECO:0007669"/>
    <property type="project" value="TreeGrafter"/>
</dbReference>
<feature type="compositionally biased region" description="Low complexity" evidence="1">
    <location>
        <begin position="1"/>
        <end position="10"/>
    </location>
</feature>
<evidence type="ECO:0000313" key="3">
    <source>
        <dbReference type="EMBL" id="GAN11143.1"/>
    </source>
</evidence>
<dbReference type="AlphaFoldDB" id="A0A0C9N8X1"/>
<dbReference type="OrthoDB" id="5563754at2759"/>
<feature type="compositionally biased region" description="Polar residues" evidence="1">
    <location>
        <begin position="68"/>
        <end position="82"/>
    </location>
</feature>
<dbReference type="GO" id="GO:0003713">
    <property type="term" value="F:transcription coactivator activity"/>
    <property type="evidence" value="ECO:0007669"/>
    <property type="project" value="TreeGrafter"/>
</dbReference>
<dbReference type="InterPro" id="IPR011993">
    <property type="entry name" value="PH-like_dom_sf"/>
</dbReference>
<keyword evidence="4" id="KW-1185">Reference proteome</keyword>
<dbReference type="Pfam" id="PF22877">
    <property type="entry name" value="RRM_Thc1"/>
    <property type="match status" value="1"/>
</dbReference>
<dbReference type="Pfam" id="PF25381">
    <property type="entry name" value="PH_26"/>
    <property type="match status" value="1"/>
</dbReference>
<dbReference type="PANTHER" id="PTHR46007:SF11">
    <property type="entry name" value="MEDIATOR OF RNA POLYMERASE II TRANSCRIPTION SUBUNIT 12"/>
    <property type="match status" value="1"/>
</dbReference>
<feature type="compositionally biased region" description="Acidic residues" evidence="1">
    <location>
        <begin position="693"/>
        <end position="712"/>
    </location>
</feature>
<feature type="compositionally biased region" description="Low complexity" evidence="1">
    <location>
        <begin position="505"/>
        <end position="520"/>
    </location>
</feature>
<feature type="compositionally biased region" description="Low complexity" evidence="1">
    <location>
        <begin position="29"/>
        <end position="39"/>
    </location>
</feature>
<protein>
    <submittedName>
        <fullName evidence="3">PH domain protein</fullName>
    </submittedName>
</protein>
<dbReference type="Gene3D" id="3.30.70.330">
    <property type="match status" value="1"/>
</dbReference>
<sequence>MSNSSSSFESGMRNLNLGHDSTSYHHNQHQQQQYSQPPNQGGGGQWNQGQYVQQPYQGNDEEDDDQPLSYQKQQQPASQGSNFPRPVSVRNMATGLNSAKPSNFIKPAAPQSNSSLVPQDMSVIQSLYENYSQKVYFEGYVYKKNDLTVDGKSFGDPKWSQWYVELCGPVLTLWDVQADQNENVMPQYINITDSNVELVGRSGEPGRENVLSLNSAGANRYLFDVPDSNTLINWVCAIRLSCFECSKLQEIFTRSFVSRPAYADVLAKPMNKMEGFVQVRFSGTTEWQKYWVVVSDRKEEKKLFSKKSVQSRGQMMFYESKKAKSPVLTMVNVVQSYILYPESPQAIDLVSMFKVEGSTFTVKSNGEQQPAASYSSALIMASSPKELVQWTIGTFDAFKLYGRPSRLNDDPLNINSLNFGEPRGDLPRLFLEVPEVAHLNFSEETLLDNKAQFAGILLHKMQQQQHQQQPPPPPMHRQSQQPMGLIHQIPSGAPMYNNQSPRPNSQRMSTYSSQSSSIRSPLPQHTQQQQQQQRMNTPGSGRKIYASDEGSDDDDDEDEEEEDSDRDSVFNKRNSKLHTKESLSLPPMTASEDDGFASSILGDIEKKNMASALPRESIQTDSASSPPQPSTQTLPIDHSLNTSLPINEKGVKSEDEFGLSDSEDEEPARAPAASGKRPTPKMARTQVSLSGSDTEDEDDAEDDASYSGSDDDVPIHQQQQQQQQQRYQQQQYMDYSDPRMQYQQGQPQWDSASMYGSASMMEQQQQYFDEDGYPIVDEDGPVIPQLGDRFATQNSLLDTYRPDRASAHDQEGYARATGQPLIQVPNKPPEPRAGLVGMISQIEHEKKQKETSKNRFGDMDRDRMMDRERERYMMDQRTQMMQPMMGQGMNMMGQPMMYPGMNPAMMQMMGGQMPMMNMMGQPMMYPGMMQMQNPSMMNMQMMPQMMDPRMSMMMMQQQYGQYPMWQQQQQAMYGNPRFNGIQEEDDDEDDDPKRQAFQPYIPVHRRNQVEKATVPSPPLPVRASPKEDAEVKRRGRGQFRAPLTEDGETIFNNKSLREQPKMSIHDMPIEKLTERVKNLATEAADDKEDWEEEWEASADHVTVKVKAKTPAKPKPKEPAISINDELTTTLDCYDFPSSFKTHHLQDMFREYESMKGGYSIKWVDDTRALMVFEHPNTAKKAYIDLINSPIIKIRPYKGRVETKPSGPIPRRPVTTDMVAKRLVHSALGVRSTKTAEQRQAEKELLKAAKEQRLAQKANNAAREKQIASAFDE</sequence>
<feature type="region of interest" description="Disordered" evidence="1">
    <location>
        <begin position="977"/>
        <end position="1034"/>
    </location>
</feature>
<feature type="compositionally biased region" description="Low complexity" evidence="1">
    <location>
        <begin position="619"/>
        <end position="633"/>
    </location>
</feature>
<dbReference type="GO" id="GO:0045944">
    <property type="term" value="P:positive regulation of transcription by RNA polymerase II"/>
    <property type="evidence" value="ECO:0007669"/>
    <property type="project" value="TreeGrafter"/>
</dbReference>
<dbReference type="PANTHER" id="PTHR46007">
    <property type="entry name" value="MEDIATOR OF RNA POLYMERASE II TRANSCRIPTION SUBUNIT 12"/>
    <property type="match status" value="1"/>
</dbReference>
<dbReference type="EMBL" id="DF836772">
    <property type="protein sequence ID" value="GAN11143.1"/>
    <property type="molecule type" value="Genomic_DNA"/>
</dbReference>
<reference evidence="3" key="1">
    <citation type="submission" date="2014-09" db="EMBL/GenBank/DDBJ databases">
        <title>Draft genome sequence of an oleaginous Mucoromycotina fungus Mucor ambiguus NBRC6742.</title>
        <authorList>
            <person name="Takeda I."/>
            <person name="Yamane N."/>
            <person name="Morita T."/>
            <person name="Tamano K."/>
            <person name="Machida M."/>
            <person name="Baker S."/>
            <person name="Koike H."/>
        </authorList>
    </citation>
    <scope>NUCLEOTIDE SEQUENCE</scope>
    <source>
        <strain evidence="3">NBRC 6742</strain>
    </source>
</reference>
<dbReference type="SMART" id="SM00233">
    <property type="entry name" value="PH"/>
    <property type="match status" value="2"/>
</dbReference>
<feature type="compositionally biased region" description="Low complexity" evidence="1">
    <location>
        <begin position="717"/>
        <end position="731"/>
    </location>
</feature>
<dbReference type="SUPFAM" id="SSF50729">
    <property type="entry name" value="PH domain-like"/>
    <property type="match status" value="1"/>
</dbReference>
<feature type="compositionally biased region" description="Acidic residues" evidence="1">
    <location>
        <begin position="549"/>
        <end position="565"/>
    </location>
</feature>
<dbReference type="Gene3D" id="2.30.29.30">
    <property type="entry name" value="Pleckstrin-homology domain (PH domain)/Phosphotyrosine-binding domain (PTB)"/>
    <property type="match status" value="1"/>
</dbReference>
<proteinExistence type="predicted"/>
<evidence type="ECO:0000313" key="4">
    <source>
        <dbReference type="Proteomes" id="UP000053815"/>
    </source>
</evidence>
<dbReference type="Proteomes" id="UP000053815">
    <property type="component" value="Unassembled WGS sequence"/>
</dbReference>
<dbReference type="InterPro" id="IPR012677">
    <property type="entry name" value="Nucleotide-bd_a/b_plait_sf"/>
</dbReference>
<feature type="domain" description="PH" evidence="2">
    <location>
        <begin position="270"/>
        <end position="399"/>
    </location>
</feature>